<sequence>MWKTSSHKIKPGFAIRKGVRCHSMIVLCKLQRSGQTCATGAEQQRSLLKSSKEPASYLQYQWYLRAAG</sequence>
<protein>
    <submittedName>
        <fullName evidence="1">Uncharacterized protein</fullName>
    </submittedName>
</protein>
<reference evidence="1" key="1">
    <citation type="submission" date="2023-04" db="EMBL/GenBank/DDBJ databases">
        <authorList>
            <consortium name="ELIXIR-Norway"/>
        </authorList>
    </citation>
    <scope>NUCLEOTIDE SEQUENCE [LARGE SCALE GENOMIC DNA]</scope>
</reference>
<evidence type="ECO:0000313" key="2">
    <source>
        <dbReference type="Proteomes" id="UP001176941"/>
    </source>
</evidence>
<keyword evidence="2" id="KW-1185">Reference proteome</keyword>
<gene>
    <name evidence="1" type="ORF">MRATA1EN1_LOCUS26083</name>
</gene>
<proteinExistence type="predicted"/>
<organism evidence="1 2">
    <name type="scientific">Rangifer tarandus platyrhynchus</name>
    <name type="common">Svalbard reindeer</name>
    <dbReference type="NCBI Taxonomy" id="3082113"/>
    <lineage>
        <taxon>Eukaryota</taxon>
        <taxon>Metazoa</taxon>
        <taxon>Chordata</taxon>
        <taxon>Craniata</taxon>
        <taxon>Vertebrata</taxon>
        <taxon>Euteleostomi</taxon>
        <taxon>Mammalia</taxon>
        <taxon>Eutheria</taxon>
        <taxon>Laurasiatheria</taxon>
        <taxon>Artiodactyla</taxon>
        <taxon>Ruminantia</taxon>
        <taxon>Pecora</taxon>
        <taxon>Cervidae</taxon>
        <taxon>Odocoileinae</taxon>
        <taxon>Rangifer</taxon>
    </lineage>
</organism>
<accession>A0ABN8ZY60</accession>
<evidence type="ECO:0000313" key="1">
    <source>
        <dbReference type="EMBL" id="CAI9177121.1"/>
    </source>
</evidence>
<dbReference type="EMBL" id="OX459942">
    <property type="protein sequence ID" value="CAI9177121.1"/>
    <property type="molecule type" value="Genomic_DNA"/>
</dbReference>
<dbReference type="Proteomes" id="UP001176941">
    <property type="component" value="Chromosome 6"/>
</dbReference>
<name>A0ABN8ZY60_RANTA</name>